<dbReference type="Proteomes" id="UP000790709">
    <property type="component" value="Unassembled WGS sequence"/>
</dbReference>
<evidence type="ECO:0000313" key="1">
    <source>
        <dbReference type="EMBL" id="KAH7930045.1"/>
    </source>
</evidence>
<dbReference type="EMBL" id="MU266335">
    <property type="protein sequence ID" value="KAH7930045.1"/>
    <property type="molecule type" value="Genomic_DNA"/>
</dbReference>
<protein>
    <submittedName>
        <fullName evidence="1">Uncharacterized protein</fullName>
    </submittedName>
</protein>
<evidence type="ECO:0000313" key="2">
    <source>
        <dbReference type="Proteomes" id="UP000790709"/>
    </source>
</evidence>
<proteinExistence type="predicted"/>
<comment type="caution">
    <text evidence="1">The sequence shown here is derived from an EMBL/GenBank/DDBJ whole genome shotgun (WGS) entry which is preliminary data.</text>
</comment>
<accession>A0ACB8BVZ6</accession>
<keyword evidence="2" id="KW-1185">Reference proteome</keyword>
<organism evidence="1 2">
    <name type="scientific">Leucogyrophana mollusca</name>
    <dbReference type="NCBI Taxonomy" id="85980"/>
    <lineage>
        <taxon>Eukaryota</taxon>
        <taxon>Fungi</taxon>
        <taxon>Dikarya</taxon>
        <taxon>Basidiomycota</taxon>
        <taxon>Agaricomycotina</taxon>
        <taxon>Agaricomycetes</taxon>
        <taxon>Agaricomycetidae</taxon>
        <taxon>Boletales</taxon>
        <taxon>Boletales incertae sedis</taxon>
        <taxon>Leucogyrophana</taxon>
    </lineage>
</organism>
<sequence length="276" mass="30619">MNFTNINDPAGIKALLEQLRSSQAWQETVSTEAPPEEVPPTPSAPSRLPGEDDTDRPKATPLDPTPSVASLLSQLKSSQAWSSIPRTAGPSQARPPHHVSQSSSDPATRLPERTKPQVPVSAPATTRSLGRDARSMTFQQALPSLTQMAEDPEFVASIARVWLQMLDEQNELERQLWEERRAIHRKYEEKVKVARTKAGMIGAGLSKHEADMMNDAFRKEMQKFDVERVLIAWDGLASKQQHSLEILGVPTMFVTDSQADRDKQQRVVQVLEGIVG</sequence>
<gene>
    <name evidence="1" type="ORF">BV22DRAFT_85863</name>
</gene>
<name>A0ACB8BVZ6_9AGAM</name>
<reference evidence="1" key="1">
    <citation type="journal article" date="2021" name="New Phytol.">
        <title>Evolutionary innovations through gain and loss of genes in the ectomycorrhizal Boletales.</title>
        <authorList>
            <person name="Wu G."/>
            <person name="Miyauchi S."/>
            <person name="Morin E."/>
            <person name="Kuo A."/>
            <person name="Drula E."/>
            <person name="Varga T."/>
            <person name="Kohler A."/>
            <person name="Feng B."/>
            <person name="Cao Y."/>
            <person name="Lipzen A."/>
            <person name="Daum C."/>
            <person name="Hundley H."/>
            <person name="Pangilinan J."/>
            <person name="Johnson J."/>
            <person name="Barry K."/>
            <person name="LaButti K."/>
            <person name="Ng V."/>
            <person name="Ahrendt S."/>
            <person name="Min B."/>
            <person name="Choi I.G."/>
            <person name="Park H."/>
            <person name="Plett J.M."/>
            <person name="Magnuson J."/>
            <person name="Spatafora J.W."/>
            <person name="Nagy L.G."/>
            <person name="Henrissat B."/>
            <person name="Grigoriev I.V."/>
            <person name="Yang Z.L."/>
            <person name="Xu J."/>
            <person name="Martin F.M."/>
        </authorList>
    </citation>
    <scope>NUCLEOTIDE SEQUENCE</scope>
    <source>
        <strain evidence="1">KUC20120723A-06</strain>
    </source>
</reference>